<reference evidence="12" key="1">
    <citation type="journal article" date="2024" name="Gigascience">
        <title>Chromosome-level genome of the poultry shaft louse Menopon gallinae provides insight into the host-switching and adaptive evolution of parasitic lice.</title>
        <authorList>
            <person name="Xu Y."/>
            <person name="Ma L."/>
            <person name="Liu S."/>
            <person name="Liang Y."/>
            <person name="Liu Q."/>
            <person name="He Z."/>
            <person name="Tian L."/>
            <person name="Duan Y."/>
            <person name="Cai W."/>
            <person name="Li H."/>
            <person name="Song F."/>
        </authorList>
    </citation>
    <scope>NUCLEOTIDE SEQUENCE</scope>
    <source>
        <strain evidence="12">Cailab_2023a</strain>
    </source>
</reference>
<dbReference type="PANTHER" id="PTHR12198">
    <property type="entry name" value="HOMEOBOX PROTEIN PROSPERO/PROX-1/CEH-26"/>
    <property type="match status" value="1"/>
</dbReference>
<comment type="caution">
    <text evidence="12">The sequence shown here is derived from an EMBL/GenBank/DDBJ whole genome shotgun (WGS) entry which is preliminary data.</text>
</comment>
<keyword evidence="9" id="KW-0175">Coiled coil</keyword>
<dbReference type="GO" id="GO:0048468">
    <property type="term" value="P:cell development"/>
    <property type="evidence" value="ECO:0007669"/>
    <property type="project" value="UniProtKB-ARBA"/>
</dbReference>
<dbReference type="SUPFAM" id="SSF46689">
    <property type="entry name" value="Homeodomain-like"/>
    <property type="match status" value="1"/>
</dbReference>
<dbReference type="GO" id="GO:0005634">
    <property type="term" value="C:nucleus"/>
    <property type="evidence" value="ECO:0007669"/>
    <property type="project" value="UniProtKB-SubCell"/>
</dbReference>
<evidence type="ECO:0000256" key="1">
    <source>
        <dbReference type="ARBA" id="ARBA00004123"/>
    </source>
</evidence>
<dbReference type="InterPro" id="IPR037131">
    <property type="entry name" value="Homeo_prospero_dom_sf"/>
</dbReference>
<evidence type="ECO:0000259" key="11">
    <source>
        <dbReference type="PROSITE" id="PS51818"/>
    </source>
</evidence>
<feature type="region of interest" description="Disordered" evidence="10">
    <location>
        <begin position="463"/>
        <end position="489"/>
    </location>
</feature>
<feature type="compositionally biased region" description="Polar residues" evidence="10">
    <location>
        <begin position="361"/>
        <end position="375"/>
    </location>
</feature>
<feature type="compositionally biased region" description="Polar residues" evidence="10">
    <location>
        <begin position="769"/>
        <end position="796"/>
    </location>
</feature>
<comment type="subcellular location">
    <subcellularLocation>
        <location evidence="1">Nucleus</location>
    </subcellularLocation>
</comment>
<protein>
    <recommendedName>
        <fullName evidence="8">Homeobox protein prospero</fullName>
    </recommendedName>
</protein>
<dbReference type="EMBL" id="JARGDH010000004">
    <property type="protein sequence ID" value="KAL0269593.1"/>
    <property type="molecule type" value="Genomic_DNA"/>
</dbReference>
<dbReference type="AlphaFoldDB" id="A0AAW2HIN3"/>
<evidence type="ECO:0000256" key="9">
    <source>
        <dbReference type="SAM" id="Coils"/>
    </source>
</evidence>
<feature type="domain" description="Prospero" evidence="11">
    <location>
        <begin position="927"/>
        <end position="1090"/>
    </location>
</feature>
<evidence type="ECO:0000256" key="3">
    <source>
        <dbReference type="ARBA" id="ARBA00023015"/>
    </source>
</evidence>
<feature type="coiled-coil region" evidence="9">
    <location>
        <begin position="299"/>
        <end position="333"/>
    </location>
</feature>
<dbReference type="Pfam" id="PF05044">
    <property type="entry name" value="HPD"/>
    <property type="match status" value="1"/>
</dbReference>
<dbReference type="InterPro" id="IPR009057">
    <property type="entry name" value="Homeodomain-like_sf"/>
</dbReference>
<feature type="region of interest" description="Disordered" evidence="10">
    <location>
        <begin position="335"/>
        <end position="394"/>
    </location>
</feature>
<proteinExistence type="predicted"/>
<dbReference type="FunFam" id="1.10.10.500:FF:000002">
    <property type="entry name" value="Prospero homeobox 3"/>
    <property type="match status" value="1"/>
</dbReference>
<feature type="region of interest" description="Disordered" evidence="10">
    <location>
        <begin position="620"/>
        <end position="681"/>
    </location>
</feature>
<name>A0AAW2HIN3_9NEOP</name>
<keyword evidence="4" id="KW-0238">DNA-binding</keyword>
<dbReference type="InterPro" id="IPR039350">
    <property type="entry name" value="Prospero_homeodomain"/>
</dbReference>
<evidence type="ECO:0000256" key="10">
    <source>
        <dbReference type="SAM" id="MobiDB-lite"/>
    </source>
</evidence>
<dbReference type="GO" id="GO:0000978">
    <property type="term" value="F:RNA polymerase II cis-regulatory region sequence-specific DNA binding"/>
    <property type="evidence" value="ECO:0007669"/>
    <property type="project" value="TreeGrafter"/>
</dbReference>
<keyword evidence="5" id="KW-0371">Homeobox</keyword>
<gene>
    <name evidence="12" type="ORF">PYX00_007272</name>
</gene>
<organism evidence="12">
    <name type="scientific">Menopon gallinae</name>
    <name type="common">poultry shaft louse</name>
    <dbReference type="NCBI Taxonomy" id="328185"/>
    <lineage>
        <taxon>Eukaryota</taxon>
        <taxon>Metazoa</taxon>
        <taxon>Ecdysozoa</taxon>
        <taxon>Arthropoda</taxon>
        <taxon>Hexapoda</taxon>
        <taxon>Insecta</taxon>
        <taxon>Pterygota</taxon>
        <taxon>Neoptera</taxon>
        <taxon>Paraneoptera</taxon>
        <taxon>Psocodea</taxon>
        <taxon>Troctomorpha</taxon>
        <taxon>Phthiraptera</taxon>
        <taxon>Amblycera</taxon>
        <taxon>Menoponidae</taxon>
        <taxon>Menopon</taxon>
    </lineage>
</organism>
<evidence type="ECO:0000256" key="4">
    <source>
        <dbReference type="ARBA" id="ARBA00023125"/>
    </source>
</evidence>
<feature type="compositionally biased region" description="Polar residues" evidence="10">
    <location>
        <begin position="186"/>
        <end position="202"/>
    </location>
</feature>
<feature type="compositionally biased region" description="Acidic residues" evidence="10">
    <location>
        <begin position="337"/>
        <end position="357"/>
    </location>
</feature>
<dbReference type="PROSITE" id="PS51818">
    <property type="entry name" value="HOMEO_PROSPERO"/>
    <property type="match status" value="1"/>
</dbReference>
<feature type="compositionally biased region" description="Low complexity" evidence="10">
    <location>
        <begin position="652"/>
        <end position="667"/>
    </location>
</feature>
<dbReference type="GO" id="GO:0000981">
    <property type="term" value="F:DNA-binding transcription factor activity, RNA polymerase II-specific"/>
    <property type="evidence" value="ECO:0007669"/>
    <property type="project" value="TreeGrafter"/>
</dbReference>
<evidence type="ECO:0000256" key="5">
    <source>
        <dbReference type="ARBA" id="ARBA00023155"/>
    </source>
</evidence>
<dbReference type="InterPro" id="IPR023082">
    <property type="entry name" value="Homeo_prospero_dom"/>
</dbReference>
<evidence type="ECO:0000256" key="2">
    <source>
        <dbReference type="ARBA" id="ARBA00022473"/>
    </source>
</evidence>
<feature type="compositionally biased region" description="Low complexity" evidence="10">
    <location>
        <begin position="378"/>
        <end position="391"/>
    </location>
</feature>
<accession>A0AAW2HIN3</accession>
<keyword evidence="6" id="KW-0804">Transcription</keyword>
<dbReference type="Gene3D" id="1.10.10.500">
    <property type="entry name" value="Homeo-prospero domain"/>
    <property type="match status" value="1"/>
</dbReference>
<keyword evidence="3" id="KW-0805">Transcription regulation</keyword>
<evidence type="ECO:0000256" key="6">
    <source>
        <dbReference type="ARBA" id="ARBA00023163"/>
    </source>
</evidence>
<sequence>MLNELLNRQVKTASEASSPVDNMITVDAANSENKMNLNCLKSPGIIRQGLDEESRPASEEMAHNMLRDILQGRKKELIALENELRGVSANGVKKEPLSLDNNNTINNNNNNLNNNNVKIEYKKGAISDVIESDIKSSAVGEILSLNESDGLNVDSDNISVDQENSTGNLDDCETRVKTEDALSTFNSNACSDSEASIPSPLSETKEDVDGDVNYPKSPESRAPKSGQIELKRARVENIVSTMRSSPTLPIPVNGCKKRKLYHPQQHDISAAERYSDNGLSNNGGLGPMLDDEDSEPPELRQKLVEKNALKTQLRTMQEQLAEMQHKYVQLCNRMEQESECPDQEDVDPDADVGSDTEPEVRTTTAEKTGNSSSAPNFPYSSTPSTQPSSSPAISNLMSSKLHSLNNPDMLLPNMNGPLSMMQNQHVPHPDHQGAPMHYPQHSFTNAAAMYLGVNHKLFFDQESRLGKDPGMPGSDQQQQQSKQDQLKHQQKALNLGSMSHQSHMNHPQQPPHHIQNLQNEMQQRLQSPHKRPSSEFTERLSMFRNSGVGTVSGTDLEGLADVLKTEITSSLTNLIDSIISRFVQQRRLMGKQTEAAAEQLNKDLMLASQLLDRKSPRTKVIDRTPSASGERLMNPMPPQKVGASNLPHQQQTPISTANNTPANTPNSEVANNGGSMPVRPSPSNSMFQAPKLPGGGINPVAAAALYSSISGMGVPSSNPLCLSAESRDSLPEQNEALSLVVAPKKKRHKVTDTRITPRTVSRILAQDNMGPSPSNISEPSKPFNNMMASTSSNSGAESPPPRLYHPPSMLPVSLPTSVAIPNPSLHESQVFSPYSPFFHQHQSHHINGSPPVMVDHRDSPPLPNPPTMLHPALLAAAHHSGTPDYVHFRGSSGLGDCGDRGSEGNSGDGPFDGYFLVIFLLNRNVHSSTLTPMHLRKAKLMFFWVRYPSSAVLKMYFPDIMFNKNNTAQLVKWFSNFREFYYIQMEKYARQAVSEGIKNAEDIHVSADSEIYRVLNLHYNRNNHIEVWGPQVPSNFRFVVEQTLREFFKAIQTGKDTEQSWKKSIYKIISRMDDPVPDYFKSPNFLEQLE</sequence>
<dbReference type="GO" id="GO:0010001">
    <property type="term" value="P:glial cell differentiation"/>
    <property type="evidence" value="ECO:0007669"/>
    <property type="project" value="UniProtKB-ARBA"/>
</dbReference>
<keyword evidence="2" id="KW-0217">Developmental protein</keyword>
<evidence type="ECO:0000256" key="7">
    <source>
        <dbReference type="ARBA" id="ARBA00023242"/>
    </source>
</evidence>
<keyword evidence="7" id="KW-0539">Nucleus</keyword>
<feature type="region of interest" description="Disordered" evidence="10">
    <location>
        <begin position="765"/>
        <end position="802"/>
    </location>
</feature>
<evidence type="ECO:0000256" key="8">
    <source>
        <dbReference type="ARBA" id="ARBA00067423"/>
    </source>
</evidence>
<feature type="region of interest" description="Disordered" evidence="10">
    <location>
        <begin position="186"/>
        <end position="226"/>
    </location>
</feature>
<evidence type="ECO:0000313" key="12">
    <source>
        <dbReference type="EMBL" id="KAL0269593.1"/>
    </source>
</evidence>
<feature type="region of interest" description="Disordered" evidence="10">
    <location>
        <begin position="274"/>
        <end position="298"/>
    </location>
</feature>
<dbReference type="PANTHER" id="PTHR12198:SF0">
    <property type="entry name" value="HOMEOBOX PROTEIN PROSPERO"/>
    <property type="match status" value="1"/>
</dbReference>